<keyword evidence="3" id="KW-1185">Reference proteome</keyword>
<organism evidence="2 3">
    <name type="scientific">Crotalaria pallida</name>
    <name type="common">Smooth rattlebox</name>
    <name type="synonym">Crotalaria striata</name>
    <dbReference type="NCBI Taxonomy" id="3830"/>
    <lineage>
        <taxon>Eukaryota</taxon>
        <taxon>Viridiplantae</taxon>
        <taxon>Streptophyta</taxon>
        <taxon>Embryophyta</taxon>
        <taxon>Tracheophyta</taxon>
        <taxon>Spermatophyta</taxon>
        <taxon>Magnoliopsida</taxon>
        <taxon>eudicotyledons</taxon>
        <taxon>Gunneridae</taxon>
        <taxon>Pentapetalae</taxon>
        <taxon>rosids</taxon>
        <taxon>fabids</taxon>
        <taxon>Fabales</taxon>
        <taxon>Fabaceae</taxon>
        <taxon>Papilionoideae</taxon>
        <taxon>50 kb inversion clade</taxon>
        <taxon>genistoids sensu lato</taxon>
        <taxon>core genistoids</taxon>
        <taxon>Crotalarieae</taxon>
        <taxon>Crotalaria</taxon>
    </lineage>
</organism>
<reference evidence="2 3" key="1">
    <citation type="submission" date="2024-01" db="EMBL/GenBank/DDBJ databases">
        <title>The genomes of 5 underutilized Papilionoideae crops provide insights into root nodulation and disease resistanc.</title>
        <authorList>
            <person name="Yuan L."/>
        </authorList>
    </citation>
    <scope>NUCLEOTIDE SEQUENCE [LARGE SCALE GENOMIC DNA]</scope>
    <source>
        <strain evidence="2">ZHUSHIDOU_FW_LH</strain>
        <tissue evidence="2">Leaf</tissue>
    </source>
</reference>
<comment type="caution">
    <text evidence="2">The sequence shown here is derived from an EMBL/GenBank/DDBJ whole genome shotgun (WGS) entry which is preliminary data.</text>
</comment>
<feature type="region of interest" description="Disordered" evidence="1">
    <location>
        <begin position="70"/>
        <end position="92"/>
    </location>
</feature>
<evidence type="ECO:0000313" key="2">
    <source>
        <dbReference type="EMBL" id="KAK7287118.1"/>
    </source>
</evidence>
<feature type="compositionally biased region" description="Basic and acidic residues" evidence="1">
    <location>
        <begin position="199"/>
        <end position="209"/>
    </location>
</feature>
<proteinExistence type="predicted"/>
<gene>
    <name evidence="2" type="ORF">RIF29_00175</name>
</gene>
<feature type="region of interest" description="Disordered" evidence="1">
    <location>
        <begin position="177"/>
        <end position="209"/>
    </location>
</feature>
<dbReference type="Proteomes" id="UP001372338">
    <property type="component" value="Unassembled WGS sequence"/>
</dbReference>
<protein>
    <submittedName>
        <fullName evidence="2">Uncharacterized protein</fullName>
    </submittedName>
</protein>
<dbReference type="AlphaFoldDB" id="A0AAN9P6E4"/>
<evidence type="ECO:0000256" key="1">
    <source>
        <dbReference type="SAM" id="MobiDB-lite"/>
    </source>
</evidence>
<accession>A0AAN9P6E4</accession>
<evidence type="ECO:0000313" key="3">
    <source>
        <dbReference type="Proteomes" id="UP001372338"/>
    </source>
</evidence>
<feature type="compositionally biased region" description="Polar residues" evidence="1">
    <location>
        <begin position="186"/>
        <end position="197"/>
    </location>
</feature>
<feature type="compositionally biased region" description="Basic residues" evidence="1">
    <location>
        <begin position="73"/>
        <end position="82"/>
    </location>
</feature>
<name>A0AAN9P6E4_CROPI</name>
<sequence>MKAKGSCFASLMDNNVSEEDLNDSTATLSNSVDANLSQVGLAVSPKKTTRIRDPLAGQNSQNKPIKIIINPPKNHRPPHPSHKNLEITPNGQRSDELWKQLKEKEKVILHRMKTLEKQGIGNIDSFCTQVLLPPASNVNLAYSLQGGNTIATLPPKPPDLVGETSAGNNQNVSIEVDCDSTEPEKNSTSMASPQPSRTGLEDQTQKLDQ</sequence>
<dbReference type="EMBL" id="JAYWIO010000001">
    <property type="protein sequence ID" value="KAK7287118.1"/>
    <property type="molecule type" value="Genomic_DNA"/>
</dbReference>